<protein>
    <submittedName>
        <fullName evidence="2">Uncharacterized protein</fullName>
    </submittedName>
</protein>
<dbReference type="AlphaFoldDB" id="G2YRY5"/>
<gene>
    <name evidence="2" type="ORF">BofuT4_uP124310.1</name>
</gene>
<dbReference type="Proteomes" id="UP000008177">
    <property type="component" value="Unplaced contigs"/>
</dbReference>
<name>G2YRY5_BOTF4</name>
<feature type="chain" id="PRO_5003440776" evidence="1">
    <location>
        <begin position="27"/>
        <end position="59"/>
    </location>
</feature>
<evidence type="ECO:0000256" key="1">
    <source>
        <dbReference type="SAM" id="SignalP"/>
    </source>
</evidence>
<accession>G2YRY5</accession>
<keyword evidence="1" id="KW-0732">Signal</keyword>
<evidence type="ECO:0000313" key="2">
    <source>
        <dbReference type="EMBL" id="CCD54383.1"/>
    </source>
</evidence>
<evidence type="ECO:0000313" key="3">
    <source>
        <dbReference type="Proteomes" id="UP000008177"/>
    </source>
</evidence>
<dbReference type="InParanoid" id="G2YRY5"/>
<organism evidence="2 3">
    <name type="scientific">Botryotinia fuckeliana (strain T4)</name>
    <name type="common">Noble rot fungus</name>
    <name type="synonym">Botrytis cinerea</name>
    <dbReference type="NCBI Taxonomy" id="999810"/>
    <lineage>
        <taxon>Eukaryota</taxon>
        <taxon>Fungi</taxon>
        <taxon>Dikarya</taxon>
        <taxon>Ascomycota</taxon>
        <taxon>Pezizomycotina</taxon>
        <taxon>Leotiomycetes</taxon>
        <taxon>Helotiales</taxon>
        <taxon>Sclerotiniaceae</taxon>
        <taxon>Botrytis</taxon>
    </lineage>
</organism>
<dbReference type="HOGENOM" id="CLU_2960517_0_0_1"/>
<proteinExistence type="predicted"/>
<reference evidence="3" key="1">
    <citation type="journal article" date="2011" name="PLoS Genet.">
        <title>Genomic analysis of the necrotrophic fungal pathogens Sclerotinia sclerotiorum and Botrytis cinerea.</title>
        <authorList>
            <person name="Amselem J."/>
            <person name="Cuomo C.A."/>
            <person name="van Kan J.A."/>
            <person name="Viaud M."/>
            <person name="Benito E.P."/>
            <person name="Couloux A."/>
            <person name="Coutinho P.M."/>
            <person name="de Vries R.P."/>
            <person name="Dyer P.S."/>
            <person name="Fillinger S."/>
            <person name="Fournier E."/>
            <person name="Gout L."/>
            <person name="Hahn M."/>
            <person name="Kohn L."/>
            <person name="Lapalu N."/>
            <person name="Plummer K.M."/>
            <person name="Pradier J.M."/>
            <person name="Quevillon E."/>
            <person name="Sharon A."/>
            <person name="Simon A."/>
            <person name="ten Have A."/>
            <person name="Tudzynski B."/>
            <person name="Tudzynski P."/>
            <person name="Wincker P."/>
            <person name="Andrew M."/>
            <person name="Anthouard V."/>
            <person name="Beever R.E."/>
            <person name="Beffa R."/>
            <person name="Benoit I."/>
            <person name="Bouzid O."/>
            <person name="Brault B."/>
            <person name="Chen Z."/>
            <person name="Choquer M."/>
            <person name="Collemare J."/>
            <person name="Cotton P."/>
            <person name="Danchin E.G."/>
            <person name="Da Silva C."/>
            <person name="Gautier A."/>
            <person name="Giraud C."/>
            <person name="Giraud T."/>
            <person name="Gonzalez C."/>
            <person name="Grossetete S."/>
            <person name="Guldener U."/>
            <person name="Henrissat B."/>
            <person name="Howlett B.J."/>
            <person name="Kodira C."/>
            <person name="Kretschmer M."/>
            <person name="Lappartient A."/>
            <person name="Leroch M."/>
            <person name="Levis C."/>
            <person name="Mauceli E."/>
            <person name="Neuveglise C."/>
            <person name="Oeser B."/>
            <person name="Pearson M."/>
            <person name="Poulain J."/>
            <person name="Poussereau N."/>
            <person name="Quesneville H."/>
            <person name="Rascle C."/>
            <person name="Schumacher J."/>
            <person name="Segurens B."/>
            <person name="Sexton A."/>
            <person name="Silva E."/>
            <person name="Sirven C."/>
            <person name="Soanes D.M."/>
            <person name="Talbot N.J."/>
            <person name="Templeton M."/>
            <person name="Yandava C."/>
            <person name="Yarden O."/>
            <person name="Zeng Q."/>
            <person name="Rollins J.A."/>
            <person name="Lebrun M.H."/>
            <person name="Dickman M."/>
        </authorList>
    </citation>
    <scope>NUCLEOTIDE SEQUENCE [LARGE SCALE GENOMIC DNA]</scope>
    <source>
        <strain evidence="3">T4</strain>
    </source>
</reference>
<sequence length="59" mass="6730">MASISLAPKISALLWLMACICMSAYQLYPMKISQISIFRCDQSIPEKIDVTYTHTHTHQ</sequence>
<dbReference type="EMBL" id="FQ790351">
    <property type="protein sequence ID" value="CCD54383.1"/>
    <property type="molecule type" value="Genomic_DNA"/>
</dbReference>
<feature type="signal peptide" evidence="1">
    <location>
        <begin position="1"/>
        <end position="26"/>
    </location>
</feature>